<protein>
    <recommendedName>
        <fullName evidence="1">Methyltransferase type 11 domain-containing protein</fullName>
    </recommendedName>
</protein>
<reference evidence="2 3" key="1">
    <citation type="submission" date="2015-03" db="EMBL/GenBank/DDBJ databases">
        <title>Comparative analysis of the OM43 clade including a novel species from Red Sea uncovers genomic and metabolic diversity among marine methylotrophs.</title>
        <authorList>
            <person name="Jimenez-Infante F."/>
            <person name="Ngugi D.K."/>
            <person name="Vinu M."/>
            <person name="Alam I."/>
            <person name="Kamau A."/>
            <person name="Blom J."/>
            <person name="Bajic V.B."/>
            <person name="Stingl U."/>
        </authorList>
    </citation>
    <scope>NUCLEOTIDE SEQUENCE [LARGE SCALE GENOMIC DNA]</scope>
    <source>
        <strain evidence="2 3">MBRSH7</strain>
    </source>
</reference>
<dbReference type="Proteomes" id="UP000066549">
    <property type="component" value="Chromosome"/>
</dbReference>
<feature type="domain" description="Methyltransferase type 11" evidence="1">
    <location>
        <begin position="30"/>
        <end position="101"/>
    </location>
</feature>
<dbReference type="Pfam" id="PF08241">
    <property type="entry name" value="Methyltransf_11"/>
    <property type="match status" value="1"/>
</dbReference>
<dbReference type="GO" id="GO:0008757">
    <property type="term" value="F:S-adenosylmethionine-dependent methyltransferase activity"/>
    <property type="evidence" value="ECO:0007669"/>
    <property type="project" value="InterPro"/>
</dbReference>
<accession>A0A0H4IZH4</accession>
<dbReference type="InterPro" id="IPR029063">
    <property type="entry name" value="SAM-dependent_MTases_sf"/>
</dbReference>
<organism evidence="2 3">
    <name type="scientific">Methylophilales bacterium MBRS-H7</name>
    <dbReference type="NCBI Taxonomy" id="1623450"/>
    <lineage>
        <taxon>Bacteria</taxon>
        <taxon>Pseudomonadati</taxon>
        <taxon>Pseudomonadota</taxon>
        <taxon>Betaproteobacteria</taxon>
        <taxon>Nitrosomonadales</taxon>
        <taxon>OM43 clade</taxon>
    </lineage>
</organism>
<dbReference type="OrthoDB" id="6191410at2"/>
<evidence type="ECO:0000313" key="3">
    <source>
        <dbReference type="Proteomes" id="UP000066549"/>
    </source>
</evidence>
<proteinExistence type="predicted"/>
<dbReference type="SUPFAM" id="SSF53335">
    <property type="entry name" value="S-adenosyl-L-methionine-dependent methyltransferases"/>
    <property type="match status" value="1"/>
</dbReference>
<dbReference type="Gene3D" id="3.40.50.150">
    <property type="entry name" value="Vaccinia Virus protein VP39"/>
    <property type="match status" value="1"/>
</dbReference>
<evidence type="ECO:0000313" key="2">
    <source>
        <dbReference type="EMBL" id="AKO66366.1"/>
    </source>
</evidence>
<gene>
    <name evidence="2" type="ORF">VI33_06870</name>
</gene>
<dbReference type="EMBL" id="CP011002">
    <property type="protein sequence ID" value="AKO66366.1"/>
    <property type="molecule type" value="Genomic_DNA"/>
</dbReference>
<evidence type="ECO:0000259" key="1">
    <source>
        <dbReference type="Pfam" id="PF08241"/>
    </source>
</evidence>
<name>A0A0H4IZH4_9PROT</name>
<sequence length="216" mass="25785">MSWFETKRGSDLLLLEQKILDQLFDHLFGYNIVQIGNHRSLIENSRFKNKYTRKQIQFDAEQIPFESDTIDCIVLPHQNTEDERILSEVYRTLMPHGHAIFINFNPWSPIGLRTFFSMSSEEPWNHNLESFTSFQNKLLKQDFEIVNGKFFGYHPRFKSASNKSRWDKIGDRWFPLFANIYLIVVRKKIFTMTPIKPSWNGKIQRNQVKVKETYEL</sequence>
<dbReference type="InterPro" id="IPR013216">
    <property type="entry name" value="Methyltransf_11"/>
</dbReference>
<dbReference type="AlphaFoldDB" id="A0A0H4IZH4"/>
<keyword evidence="3" id="KW-1185">Reference proteome</keyword>